<keyword evidence="2 5" id="KW-0808">Transferase</keyword>
<dbReference type="GO" id="GO:0000287">
    <property type="term" value="F:magnesium ion binding"/>
    <property type="evidence" value="ECO:0007669"/>
    <property type="project" value="UniProtKB-UniRule"/>
</dbReference>
<feature type="binding site" evidence="2">
    <location>
        <position position="52"/>
    </location>
    <ligand>
        <name>Mg(2+)</name>
        <dbReference type="ChEBI" id="CHEBI:18420"/>
        <label>1</label>
    </ligand>
</feature>
<protein>
    <recommendedName>
        <fullName evidence="2">Thiamine-monophosphate kinase</fullName>
        <shortName evidence="2">TMP kinase</shortName>
        <shortName evidence="2">Thiamine-phosphate kinase</shortName>
        <ecNumber evidence="2">2.7.4.16</ecNumber>
    </recommendedName>
</protein>
<keyword evidence="2" id="KW-0067">ATP-binding</keyword>
<dbReference type="CDD" id="cd02194">
    <property type="entry name" value="ThiL"/>
    <property type="match status" value="1"/>
</dbReference>
<feature type="binding site" evidence="2">
    <location>
        <position position="317"/>
    </location>
    <ligand>
        <name>substrate</name>
    </ligand>
</feature>
<comment type="catalytic activity">
    <reaction evidence="2">
        <text>thiamine phosphate + ATP = thiamine diphosphate + ADP</text>
        <dbReference type="Rhea" id="RHEA:15913"/>
        <dbReference type="ChEBI" id="CHEBI:30616"/>
        <dbReference type="ChEBI" id="CHEBI:37575"/>
        <dbReference type="ChEBI" id="CHEBI:58937"/>
        <dbReference type="ChEBI" id="CHEBI:456216"/>
        <dbReference type="EC" id="2.7.4.16"/>
    </reaction>
</comment>
<feature type="binding site" evidence="2">
    <location>
        <position position="80"/>
    </location>
    <ligand>
        <name>Mg(2+)</name>
        <dbReference type="ChEBI" id="CHEBI:18420"/>
        <label>4</label>
    </ligand>
</feature>
<feature type="binding site" evidence="2">
    <location>
        <position position="80"/>
    </location>
    <ligand>
        <name>Mg(2+)</name>
        <dbReference type="ChEBI" id="CHEBI:18420"/>
        <label>3</label>
    </ligand>
</feature>
<feature type="domain" description="PurM-like C-terminal" evidence="4">
    <location>
        <begin position="158"/>
        <end position="258"/>
    </location>
</feature>
<feature type="binding site" evidence="2">
    <location>
        <position position="35"/>
    </location>
    <ligand>
        <name>Mg(2+)</name>
        <dbReference type="ChEBI" id="CHEBI:18420"/>
        <label>3</label>
    </ligand>
</feature>
<evidence type="ECO:0000256" key="1">
    <source>
        <dbReference type="ARBA" id="ARBA00022977"/>
    </source>
</evidence>
<keyword evidence="2" id="KW-0547">Nucleotide-binding</keyword>
<proteinExistence type="inferred from homology"/>
<comment type="miscellaneous">
    <text evidence="2">Reaction mechanism of ThiL seems to utilize a direct, inline transfer of the gamma-phosphate of ATP to TMP rather than a phosphorylated enzyme intermediate.</text>
</comment>
<evidence type="ECO:0000313" key="5">
    <source>
        <dbReference type="EMBL" id="RAK55245.1"/>
    </source>
</evidence>
<dbReference type="HAMAP" id="MF_02128">
    <property type="entry name" value="TMP_kinase"/>
    <property type="match status" value="1"/>
</dbReference>
<comment type="caution">
    <text evidence="5">The sequence shown here is derived from an EMBL/GenBank/DDBJ whole genome shotgun (WGS) entry which is preliminary data.</text>
</comment>
<dbReference type="InterPro" id="IPR016188">
    <property type="entry name" value="PurM-like_N"/>
</dbReference>
<feature type="binding site" evidence="2">
    <location>
        <position position="80"/>
    </location>
    <ligand>
        <name>Mg(2+)</name>
        <dbReference type="ChEBI" id="CHEBI:18420"/>
        <label>2</label>
    </ligand>
</feature>
<feature type="binding site" evidence="2">
    <location>
        <position position="271"/>
    </location>
    <ligand>
        <name>substrate</name>
    </ligand>
</feature>
<feature type="binding site" evidence="2">
    <location>
        <position position="219"/>
    </location>
    <ligand>
        <name>Mg(2+)</name>
        <dbReference type="ChEBI" id="CHEBI:18420"/>
        <label>5</label>
    </ligand>
</feature>
<dbReference type="Pfam" id="PF02769">
    <property type="entry name" value="AIRS_C"/>
    <property type="match status" value="1"/>
</dbReference>
<dbReference type="EMBL" id="QFYQ01000001">
    <property type="protein sequence ID" value="RAK55245.1"/>
    <property type="molecule type" value="Genomic_DNA"/>
</dbReference>
<gene>
    <name evidence="2 5" type="primary">thiL</name>
    <name evidence="5" type="ORF">DJ017_12315</name>
</gene>
<dbReference type="PANTHER" id="PTHR30270:SF0">
    <property type="entry name" value="THIAMINE-MONOPHOSPHATE KINASE"/>
    <property type="match status" value="1"/>
</dbReference>
<dbReference type="GO" id="GO:0005524">
    <property type="term" value="F:ATP binding"/>
    <property type="evidence" value="ECO:0007669"/>
    <property type="project" value="UniProtKB-UniRule"/>
</dbReference>
<dbReference type="InterPro" id="IPR036676">
    <property type="entry name" value="PurM-like_C_sf"/>
</dbReference>
<dbReference type="InterPro" id="IPR006283">
    <property type="entry name" value="ThiL-like"/>
</dbReference>
<dbReference type="NCBIfam" id="TIGR01379">
    <property type="entry name" value="thiL"/>
    <property type="match status" value="1"/>
</dbReference>
<dbReference type="InterPro" id="IPR010918">
    <property type="entry name" value="PurM-like_C_dom"/>
</dbReference>
<dbReference type="GO" id="GO:0009030">
    <property type="term" value="F:thiamine-phosphate kinase activity"/>
    <property type="evidence" value="ECO:0007669"/>
    <property type="project" value="UniProtKB-UniRule"/>
</dbReference>
<feature type="binding site" evidence="2">
    <location>
        <position position="154"/>
    </location>
    <ligand>
        <name>ATP</name>
        <dbReference type="ChEBI" id="CHEBI:30616"/>
    </ligand>
</feature>
<dbReference type="SUPFAM" id="SSF55326">
    <property type="entry name" value="PurM N-terminal domain-like"/>
    <property type="match status" value="1"/>
</dbReference>
<name>A0A328ALJ3_9CAUL</name>
<evidence type="ECO:0000256" key="2">
    <source>
        <dbReference type="HAMAP-Rule" id="MF_02128"/>
    </source>
</evidence>
<dbReference type="EC" id="2.7.4.16" evidence="2"/>
<keyword evidence="2" id="KW-0479">Metal-binding</keyword>
<feature type="binding site" evidence="2">
    <location>
        <position position="59"/>
    </location>
    <ligand>
        <name>substrate</name>
    </ligand>
</feature>
<dbReference type="GO" id="GO:0009229">
    <property type="term" value="P:thiamine diphosphate biosynthetic process"/>
    <property type="evidence" value="ECO:0007669"/>
    <property type="project" value="UniProtKB-UniRule"/>
</dbReference>
<feature type="binding site" evidence="2">
    <location>
        <position position="216"/>
    </location>
    <ligand>
        <name>Mg(2+)</name>
        <dbReference type="ChEBI" id="CHEBI:18420"/>
        <label>3</label>
    </ligand>
</feature>
<comment type="similarity">
    <text evidence="2">Belongs to the thiamine-monophosphate kinase family.</text>
</comment>
<dbReference type="Gene3D" id="3.30.1330.10">
    <property type="entry name" value="PurM-like, N-terminal domain"/>
    <property type="match status" value="1"/>
</dbReference>
<dbReference type="PIRSF" id="PIRSF005303">
    <property type="entry name" value="Thiam_monoph_kin"/>
    <property type="match status" value="1"/>
</dbReference>
<dbReference type="Pfam" id="PF00586">
    <property type="entry name" value="AIRS"/>
    <property type="match status" value="1"/>
</dbReference>
<keyword evidence="6" id="KW-1185">Reference proteome</keyword>
<evidence type="ECO:0000313" key="6">
    <source>
        <dbReference type="Proteomes" id="UP000249254"/>
    </source>
</evidence>
<dbReference type="Proteomes" id="UP000249254">
    <property type="component" value="Unassembled WGS sequence"/>
</dbReference>
<comment type="function">
    <text evidence="2">Catalyzes the ATP-dependent phosphorylation of thiamine-monophosphate (TMP) to form thiamine-pyrophosphate (TPP), the active form of vitamin B1.</text>
</comment>
<evidence type="ECO:0000259" key="4">
    <source>
        <dbReference type="Pfam" id="PF02769"/>
    </source>
</evidence>
<dbReference type="SUPFAM" id="SSF56042">
    <property type="entry name" value="PurM C-terminal domain-like"/>
    <property type="match status" value="1"/>
</dbReference>
<comment type="caution">
    <text evidence="2">Lacks conserved residue(s) required for the propagation of feature annotation.</text>
</comment>
<dbReference type="OrthoDB" id="9802811at2"/>
<organism evidence="5 6">
    <name type="scientific">Phenylobacterium soli</name>
    <dbReference type="NCBI Taxonomy" id="2170551"/>
    <lineage>
        <taxon>Bacteria</taxon>
        <taxon>Pseudomonadati</taxon>
        <taxon>Pseudomonadota</taxon>
        <taxon>Alphaproteobacteria</taxon>
        <taxon>Caulobacterales</taxon>
        <taxon>Caulobacteraceae</taxon>
        <taxon>Phenylobacterium</taxon>
    </lineage>
</organism>
<feature type="binding site" evidence="2">
    <location>
        <begin position="127"/>
        <end position="128"/>
    </location>
    <ligand>
        <name>ATP</name>
        <dbReference type="ChEBI" id="CHEBI:30616"/>
    </ligand>
</feature>
<reference evidence="6" key="1">
    <citation type="submission" date="2018-05" db="EMBL/GenBank/DDBJ databases">
        <authorList>
            <person name="Li X."/>
        </authorList>
    </citation>
    <scope>NUCLEOTIDE SEQUENCE [LARGE SCALE GENOMIC DNA]</scope>
    <source>
        <strain evidence="6">LX32</strain>
    </source>
</reference>
<keyword evidence="2" id="KW-0460">Magnesium</keyword>
<sequence length="320" mass="34137">MRWPRMSERDEFDEIARLFRPLTRGAPGAFDLLDDAAVLPSRPGYDLVVTKDAVVEGVHFPEGEAPDMVARKALRVNLSDLAAKGAEPFACFMALAWPRRYEARDRERFALGLAADLETYGLSLMGGDTVVAPGPLWVSITAMGWVPEGRMIRRGGARAGDLVLVSGSIGDATLGLAAVKGEIKDPRGRLIFRYRLPDPRVDLRDELRRIATAAADVSDGLVADAGHIAEASGLRLELDLDALPLSGPAASWLERQADPKAGLLRLATGGDDYEIVCAVPPGTQRPAGFTVVGRLVEGEGIAVRIGGQAVDAGPGGFRHL</sequence>
<feature type="binding site" evidence="2">
    <location>
        <position position="128"/>
    </location>
    <ligand>
        <name>Mg(2+)</name>
        <dbReference type="ChEBI" id="CHEBI:18420"/>
        <label>1</label>
    </ligand>
</feature>
<dbReference type="Gene3D" id="3.90.650.10">
    <property type="entry name" value="PurM-like C-terminal domain"/>
    <property type="match status" value="1"/>
</dbReference>
<keyword evidence="2 5" id="KW-0418">Kinase</keyword>
<evidence type="ECO:0000259" key="3">
    <source>
        <dbReference type="Pfam" id="PF00586"/>
    </source>
</evidence>
<dbReference type="InterPro" id="IPR036921">
    <property type="entry name" value="PurM-like_N_sf"/>
</dbReference>
<dbReference type="GO" id="GO:0009228">
    <property type="term" value="P:thiamine biosynthetic process"/>
    <property type="evidence" value="ECO:0007669"/>
    <property type="project" value="UniProtKB-KW"/>
</dbReference>
<dbReference type="PANTHER" id="PTHR30270">
    <property type="entry name" value="THIAMINE-MONOPHOSPHATE KINASE"/>
    <property type="match status" value="1"/>
</dbReference>
<accession>A0A328ALJ3</accession>
<feature type="binding site" evidence="2">
    <location>
        <position position="52"/>
    </location>
    <ligand>
        <name>Mg(2+)</name>
        <dbReference type="ChEBI" id="CHEBI:18420"/>
        <label>2</label>
    </ligand>
</feature>
<dbReference type="UniPathway" id="UPA00060">
    <property type="reaction ID" value="UER00142"/>
</dbReference>
<keyword evidence="1 2" id="KW-0784">Thiamine biosynthesis</keyword>
<feature type="binding site" evidence="2">
    <location>
        <position position="50"/>
    </location>
    <ligand>
        <name>Mg(2+)</name>
        <dbReference type="ChEBI" id="CHEBI:18420"/>
        <label>4</label>
    </ligand>
</feature>
<dbReference type="AlphaFoldDB" id="A0A328ALJ3"/>
<comment type="pathway">
    <text evidence="2">Cofactor biosynthesis; thiamine diphosphate biosynthesis; thiamine diphosphate from thiamine phosphate: step 1/1.</text>
</comment>
<feature type="binding site" evidence="2">
    <location>
        <position position="35"/>
    </location>
    <ligand>
        <name>Mg(2+)</name>
        <dbReference type="ChEBI" id="CHEBI:18420"/>
        <label>4</label>
    </ligand>
</feature>
<feature type="domain" description="PurM-like N-terminal" evidence="3">
    <location>
        <begin position="34"/>
        <end position="146"/>
    </location>
</feature>
<feature type="binding site" evidence="2">
    <location>
        <position position="218"/>
    </location>
    <ligand>
        <name>ATP</name>
        <dbReference type="ChEBI" id="CHEBI:30616"/>
    </ligand>
</feature>